<reference evidence="2 3" key="1">
    <citation type="journal article" date="2017" name="Nature">
        <title>The Apostasia genome and the evolution of orchids.</title>
        <authorList>
            <person name="Zhang G.Q."/>
            <person name="Liu K.W."/>
            <person name="Li Z."/>
            <person name="Lohaus R."/>
            <person name="Hsiao Y.Y."/>
            <person name="Niu S.C."/>
            <person name="Wang J.Y."/>
            <person name="Lin Y.C."/>
            <person name="Xu Q."/>
            <person name="Chen L.J."/>
            <person name="Yoshida K."/>
            <person name="Fujiwara S."/>
            <person name="Wang Z.W."/>
            <person name="Zhang Y.Q."/>
            <person name="Mitsuda N."/>
            <person name="Wang M."/>
            <person name="Liu G.H."/>
            <person name="Pecoraro L."/>
            <person name="Huang H.X."/>
            <person name="Xiao X.J."/>
            <person name="Lin M."/>
            <person name="Wu X.Y."/>
            <person name="Wu W.L."/>
            <person name="Chen Y.Y."/>
            <person name="Chang S.B."/>
            <person name="Sakamoto S."/>
            <person name="Ohme-Takagi M."/>
            <person name="Yagi M."/>
            <person name="Zeng S.J."/>
            <person name="Shen C.Y."/>
            <person name="Yeh C.M."/>
            <person name="Luo Y.B."/>
            <person name="Tsai W.C."/>
            <person name="Van de Peer Y."/>
            <person name="Liu Z.J."/>
        </authorList>
    </citation>
    <scope>NUCLEOTIDE SEQUENCE [LARGE SCALE GENOMIC DNA]</scope>
    <source>
        <strain evidence="3">cv. Shenzhen</strain>
        <tissue evidence="2">Stem</tissue>
    </source>
</reference>
<keyword evidence="3" id="KW-1185">Reference proteome</keyword>
<dbReference type="OrthoDB" id="1934555at2759"/>
<dbReference type="PANTHER" id="PTHR34371:SF6">
    <property type="entry name" value="MEMBRANE-ASSOCIATED KINASE REGULATOR 6"/>
    <property type="match status" value="1"/>
</dbReference>
<feature type="compositionally biased region" description="Pro residues" evidence="1">
    <location>
        <begin position="71"/>
        <end position="86"/>
    </location>
</feature>
<feature type="region of interest" description="Disordered" evidence="1">
    <location>
        <begin position="1"/>
        <end position="99"/>
    </location>
</feature>
<organism evidence="2 3">
    <name type="scientific">Apostasia shenzhenica</name>
    <dbReference type="NCBI Taxonomy" id="1088818"/>
    <lineage>
        <taxon>Eukaryota</taxon>
        <taxon>Viridiplantae</taxon>
        <taxon>Streptophyta</taxon>
        <taxon>Embryophyta</taxon>
        <taxon>Tracheophyta</taxon>
        <taxon>Spermatophyta</taxon>
        <taxon>Magnoliopsida</taxon>
        <taxon>Liliopsida</taxon>
        <taxon>Asparagales</taxon>
        <taxon>Orchidaceae</taxon>
        <taxon>Apostasioideae</taxon>
        <taxon>Apostasia</taxon>
    </lineage>
</organism>
<sequence>MEKPEEERVELAAGGSPSPPDSTPPRLVYHFPANRPEPAGMQTPPLRLPGSVPFLWEEAPGKPRNHEPCRPGSPSPPSVDPPPLPPAAAVRRSPSFHKKHPPAISFCYALPIMASKSSREKITAWKWGRKKWKMGAMGRLKDANWDNISPSSSSSFSSSSSSSSSSSGLRSFSKAVPPNLNILLDEEEEIEKTEIKATLRLCRSRSRSVRAGRASAQTWGSIYGSLRQLVFGRTERKARDST</sequence>
<dbReference type="AlphaFoldDB" id="A0A2H9ZR34"/>
<feature type="compositionally biased region" description="Basic and acidic residues" evidence="1">
    <location>
        <begin position="59"/>
        <end position="69"/>
    </location>
</feature>
<feature type="compositionally biased region" description="Low complexity" evidence="1">
    <location>
        <begin position="149"/>
        <end position="173"/>
    </location>
</feature>
<feature type="region of interest" description="Disordered" evidence="1">
    <location>
        <begin position="143"/>
        <end position="174"/>
    </location>
</feature>
<protein>
    <submittedName>
        <fullName evidence="2">Uncharacterized protein</fullName>
    </submittedName>
</protein>
<gene>
    <name evidence="2" type="ORF">AXF42_Ash011087</name>
</gene>
<name>A0A2H9ZR34_9ASPA</name>
<evidence type="ECO:0000313" key="2">
    <source>
        <dbReference type="EMBL" id="PKA45746.1"/>
    </source>
</evidence>
<dbReference type="EMBL" id="KZ454830">
    <property type="protein sequence ID" value="PKA45746.1"/>
    <property type="molecule type" value="Genomic_DNA"/>
</dbReference>
<dbReference type="PANTHER" id="PTHR34371">
    <property type="entry name" value="OS01G0551000 PROTEIN"/>
    <property type="match status" value="1"/>
</dbReference>
<evidence type="ECO:0000313" key="3">
    <source>
        <dbReference type="Proteomes" id="UP000236161"/>
    </source>
</evidence>
<evidence type="ECO:0000256" key="1">
    <source>
        <dbReference type="SAM" id="MobiDB-lite"/>
    </source>
</evidence>
<dbReference type="Proteomes" id="UP000236161">
    <property type="component" value="Unassembled WGS sequence"/>
</dbReference>
<proteinExistence type="predicted"/>
<feature type="compositionally biased region" description="Basic and acidic residues" evidence="1">
    <location>
        <begin position="1"/>
        <end position="10"/>
    </location>
</feature>
<accession>A0A2H9ZR34</accession>